<dbReference type="AlphaFoldDB" id="A0A0A2TKC9"/>
<evidence type="ECO:0000313" key="1">
    <source>
        <dbReference type="EMBL" id="KGP74546.1"/>
    </source>
</evidence>
<comment type="caution">
    <text evidence="1">The sequence shown here is derived from an EMBL/GenBank/DDBJ whole genome shotgun (WGS) entry which is preliminary data.</text>
</comment>
<protein>
    <submittedName>
        <fullName evidence="1">Sporulation protein Spo0E</fullName>
    </submittedName>
</protein>
<keyword evidence="2" id="KW-1185">Reference proteome</keyword>
<dbReference type="InterPro" id="IPR018540">
    <property type="entry name" value="Spo0E-like"/>
</dbReference>
<dbReference type="OrthoDB" id="9927945at2"/>
<proteinExistence type="predicted"/>
<dbReference type="Pfam" id="PF09388">
    <property type="entry name" value="SpoOE-like"/>
    <property type="match status" value="1"/>
</dbReference>
<organism evidence="1 2">
    <name type="scientific">Pontibacillus yanchengensis Y32</name>
    <dbReference type="NCBI Taxonomy" id="1385514"/>
    <lineage>
        <taxon>Bacteria</taxon>
        <taxon>Bacillati</taxon>
        <taxon>Bacillota</taxon>
        <taxon>Bacilli</taxon>
        <taxon>Bacillales</taxon>
        <taxon>Bacillaceae</taxon>
        <taxon>Pontibacillus</taxon>
    </lineage>
</organism>
<dbReference type="SUPFAM" id="SSF140500">
    <property type="entry name" value="BAS1536-like"/>
    <property type="match status" value="1"/>
</dbReference>
<dbReference type="Proteomes" id="UP000030147">
    <property type="component" value="Unassembled WGS sequence"/>
</dbReference>
<evidence type="ECO:0000313" key="2">
    <source>
        <dbReference type="Proteomes" id="UP000030147"/>
    </source>
</evidence>
<accession>A0A0A2TKC9</accession>
<dbReference type="InterPro" id="IPR037208">
    <property type="entry name" value="Spo0E-like_sf"/>
</dbReference>
<gene>
    <name evidence="1" type="ORF">N782_00185</name>
</gene>
<dbReference type="RefSeq" id="WP_036815000.1">
    <property type="nucleotide sequence ID" value="NZ_AVBF01000001.1"/>
</dbReference>
<name>A0A0A2TKC9_9BACI</name>
<dbReference type="GO" id="GO:0046983">
    <property type="term" value="F:protein dimerization activity"/>
    <property type="evidence" value="ECO:0007669"/>
    <property type="project" value="InterPro"/>
</dbReference>
<dbReference type="Gene3D" id="4.10.280.10">
    <property type="entry name" value="Helix-loop-helix DNA-binding domain"/>
    <property type="match status" value="1"/>
</dbReference>
<dbReference type="GO" id="GO:0043937">
    <property type="term" value="P:regulation of sporulation"/>
    <property type="evidence" value="ECO:0007669"/>
    <property type="project" value="InterPro"/>
</dbReference>
<reference evidence="1 2" key="1">
    <citation type="journal article" date="2015" name="Stand. Genomic Sci.">
        <title>High quality draft genome sequence of the moderately halophilic bacterium Pontibacillus yanchengensis Y32(T) and comparison among Pontibacillus genomes.</title>
        <authorList>
            <person name="Huang J."/>
            <person name="Qiao Z.X."/>
            <person name="Tang J.W."/>
            <person name="Wang G."/>
        </authorList>
    </citation>
    <scope>NUCLEOTIDE SEQUENCE [LARGE SCALE GENOMIC DNA]</scope>
    <source>
        <strain evidence="1 2">Y32</strain>
    </source>
</reference>
<sequence>MSKQDANRLFLEIESLRKQLYNYYQRKELADPSIVEKSAELDEKITEYMKLVHTKNHGRNSILG</sequence>
<dbReference type="InterPro" id="IPR036638">
    <property type="entry name" value="HLH_DNA-bd_sf"/>
</dbReference>
<dbReference type="EMBL" id="AVBF01000001">
    <property type="protein sequence ID" value="KGP74546.1"/>
    <property type="molecule type" value="Genomic_DNA"/>
</dbReference>